<feature type="region of interest" description="Disordered" evidence="1">
    <location>
        <begin position="165"/>
        <end position="186"/>
    </location>
</feature>
<evidence type="ECO:0000256" key="1">
    <source>
        <dbReference type="SAM" id="MobiDB-lite"/>
    </source>
</evidence>
<gene>
    <name evidence="2" type="ORF">MATL_G00003800</name>
</gene>
<name>A0A9D3QK70_MEGAT</name>
<keyword evidence="3" id="KW-1185">Reference proteome</keyword>
<sequence length="186" mass="20656">VAPHREVGTLRRHKLVNAIESLAERLCSQHRMGLEGGGDSQGGRTGDCPLCESDQEDLRNADAQRARRQAQLLECQSAVQGRIRAGERELGDFQQALDSLKEVVIDPQWEDGGEEEDWDKEEECLNEEVGEVRRDSYQIIPTKDHNRQMANAEKKCVGGVTKLSIKGGTVQPTHGQDHLPPSHGQD</sequence>
<reference evidence="2" key="1">
    <citation type="submission" date="2021-01" db="EMBL/GenBank/DDBJ databases">
        <authorList>
            <person name="Zahm M."/>
            <person name="Roques C."/>
            <person name="Cabau C."/>
            <person name="Klopp C."/>
            <person name="Donnadieu C."/>
            <person name="Jouanno E."/>
            <person name="Lampietro C."/>
            <person name="Louis A."/>
            <person name="Herpin A."/>
            <person name="Echchiki A."/>
            <person name="Berthelot C."/>
            <person name="Parey E."/>
            <person name="Roest-Crollius H."/>
            <person name="Braasch I."/>
            <person name="Postlethwait J."/>
            <person name="Bobe J."/>
            <person name="Montfort J."/>
            <person name="Bouchez O."/>
            <person name="Begum T."/>
            <person name="Mejri S."/>
            <person name="Adams A."/>
            <person name="Chen W.-J."/>
            <person name="Guiguen Y."/>
        </authorList>
    </citation>
    <scope>NUCLEOTIDE SEQUENCE</scope>
    <source>
        <strain evidence="2">YG-15Mar2019-1</strain>
        <tissue evidence="2">Brain</tissue>
    </source>
</reference>
<protein>
    <submittedName>
        <fullName evidence="2">Uncharacterized protein</fullName>
    </submittedName>
</protein>
<dbReference type="Proteomes" id="UP001046870">
    <property type="component" value="Chromosome 1"/>
</dbReference>
<evidence type="ECO:0000313" key="3">
    <source>
        <dbReference type="Proteomes" id="UP001046870"/>
    </source>
</evidence>
<evidence type="ECO:0000313" key="2">
    <source>
        <dbReference type="EMBL" id="KAG7491448.1"/>
    </source>
</evidence>
<dbReference type="EMBL" id="JAFDVH010000001">
    <property type="protein sequence ID" value="KAG7491448.1"/>
    <property type="molecule type" value="Genomic_DNA"/>
</dbReference>
<feature type="non-terminal residue" evidence="2">
    <location>
        <position position="186"/>
    </location>
</feature>
<proteinExistence type="predicted"/>
<accession>A0A9D3QK70</accession>
<organism evidence="2 3">
    <name type="scientific">Megalops atlanticus</name>
    <name type="common">Tarpon</name>
    <name type="synonym">Clupea gigantea</name>
    <dbReference type="NCBI Taxonomy" id="7932"/>
    <lineage>
        <taxon>Eukaryota</taxon>
        <taxon>Metazoa</taxon>
        <taxon>Chordata</taxon>
        <taxon>Craniata</taxon>
        <taxon>Vertebrata</taxon>
        <taxon>Euteleostomi</taxon>
        <taxon>Actinopterygii</taxon>
        <taxon>Neopterygii</taxon>
        <taxon>Teleostei</taxon>
        <taxon>Elopiformes</taxon>
        <taxon>Megalopidae</taxon>
        <taxon>Megalops</taxon>
    </lineage>
</organism>
<comment type="caution">
    <text evidence="2">The sequence shown here is derived from an EMBL/GenBank/DDBJ whole genome shotgun (WGS) entry which is preliminary data.</text>
</comment>
<dbReference type="AlphaFoldDB" id="A0A9D3QK70"/>